<dbReference type="AlphaFoldDB" id="A0AAV9H5B4"/>
<organism evidence="1 2">
    <name type="scientific">Podospora aff. communis PSN243</name>
    <dbReference type="NCBI Taxonomy" id="3040156"/>
    <lineage>
        <taxon>Eukaryota</taxon>
        <taxon>Fungi</taxon>
        <taxon>Dikarya</taxon>
        <taxon>Ascomycota</taxon>
        <taxon>Pezizomycotina</taxon>
        <taxon>Sordariomycetes</taxon>
        <taxon>Sordariomycetidae</taxon>
        <taxon>Sordariales</taxon>
        <taxon>Podosporaceae</taxon>
        <taxon>Podospora</taxon>
    </lineage>
</organism>
<evidence type="ECO:0008006" key="3">
    <source>
        <dbReference type="Google" id="ProtNLM"/>
    </source>
</evidence>
<name>A0AAV9H5B4_9PEZI</name>
<protein>
    <recommendedName>
        <fullName evidence="3">F-box domain-containing protein</fullName>
    </recommendedName>
</protein>
<keyword evidence="2" id="KW-1185">Reference proteome</keyword>
<evidence type="ECO:0000313" key="2">
    <source>
        <dbReference type="Proteomes" id="UP001321760"/>
    </source>
</evidence>
<proteinExistence type="predicted"/>
<accession>A0AAV9H5B4</accession>
<dbReference type="EMBL" id="MU865915">
    <property type="protein sequence ID" value="KAK4454897.1"/>
    <property type="molecule type" value="Genomic_DNA"/>
</dbReference>
<reference evidence="1" key="1">
    <citation type="journal article" date="2023" name="Mol. Phylogenet. Evol.">
        <title>Genome-scale phylogeny and comparative genomics of the fungal order Sordariales.</title>
        <authorList>
            <person name="Hensen N."/>
            <person name="Bonometti L."/>
            <person name="Westerberg I."/>
            <person name="Brannstrom I.O."/>
            <person name="Guillou S."/>
            <person name="Cros-Aarteil S."/>
            <person name="Calhoun S."/>
            <person name="Haridas S."/>
            <person name="Kuo A."/>
            <person name="Mondo S."/>
            <person name="Pangilinan J."/>
            <person name="Riley R."/>
            <person name="LaButti K."/>
            <person name="Andreopoulos B."/>
            <person name="Lipzen A."/>
            <person name="Chen C."/>
            <person name="Yan M."/>
            <person name="Daum C."/>
            <person name="Ng V."/>
            <person name="Clum A."/>
            <person name="Steindorff A."/>
            <person name="Ohm R.A."/>
            <person name="Martin F."/>
            <person name="Silar P."/>
            <person name="Natvig D.O."/>
            <person name="Lalanne C."/>
            <person name="Gautier V."/>
            <person name="Ament-Velasquez S.L."/>
            <person name="Kruys A."/>
            <person name="Hutchinson M.I."/>
            <person name="Powell A.J."/>
            <person name="Barry K."/>
            <person name="Miller A.N."/>
            <person name="Grigoriev I.V."/>
            <person name="Debuchy R."/>
            <person name="Gladieux P."/>
            <person name="Hiltunen Thoren M."/>
            <person name="Johannesson H."/>
        </authorList>
    </citation>
    <scope>NUCLEOTIDE SEQUENCE</scope>
    <source>
        <strain evidence="1">PSN243</strain>
    </source>
</reference>
<comment type="caution">
    <text evidence="1">The sequence shown here is derived from an EMBL/GenBank/DDBJ whole genome shotgun (WGS) entry which is preliminary data.</text>
</comment>
<dbReference type="InterPro" id="IPR032675">
    <property type="entry name" value="LRR_dom_sf"/>
</dbReference>
<sequence length="377" mass="41823">MADLGTLANLPAELLDQVLDEVDSDPCALLSVGKDWRNFVDTNMHGIPPGILAPSQARAWMNNKGTRTVNGLASLCLVSRRLNKLATPRLYRSLSEYYVKTGWLLLVRTLVARRDLAELVKDLEIKGLTIPNDLPLPLPEVAAYYADQLALHPDAGLPENGFTSSDPDLDALSEAVTALMVSLCPNLETLTCESYCREEDGPMFPLCKPASMPHLVELTFTHADTELGFELGEAAPLLRAAPNLEILCLQQAGSWQLPDDLKLERVTFLSMWGCIEGGELVAMLRLCPNLEELKYECGGPCYGYEHFSPREAADAVLAHGPHLKKFELDLNEWESMQVPDFTTQDMQAAKRVLEGRGVQCAFTIDYDRETRELIYVD</sequence>
<dbReference type="SUPFAM" id="SSF52047">
    <property type="entry name" value="RNI-like"/>
    <property type="match status" value="1"/>
</dbReference>
<dbReference type="Proteomes" id="UP001321760">
    <property type="component" value="Unassembled WGS sequence"/>
</dbReference>
<dbReference type="Gene3D" id="3.80.10.10">
    <property type="entry name" value="Ribonuclease Inhibitor"/>
    <property type="match status" value="1"/>
</dbReference>
<gene>
    <name evidence="1" type="ORF">QBC34DRAFT_490035</name>
</gene>
<reference evidence="1" key="2">
    <citation type="submission" date="2023-05" db="EMBL/GenBank/DDBJ databases">
        <authorList>
            <consortium name="Lawrence Berkeley National Laboratory"/>
            <person name="Steindorff A."/>
            <person name="Hensen N."/>
            <person name="Bonometti L."/>
            <person name="Westerberg I."/>
            <person name="Brannstrom I.O."/>
            <person name="Guillou S."/>
            <person name="Cros-Aarteil S."/>
            <person name="Calhoun S."/>
            <person name="Haridas S."/>
            <person name="Kuo A."/>
            <person name="Mondo S."/>
            <person name="Pangilinan J."/>
            <person name="Riley R."/>
            <person name="Labutti K."/>
            <person name="Andreopoulos B."/>
            <person name="Lipzen A."/>
            <person name="Chen C."/>
            <person name="Yanf M."/>
            <person name="Daum C."/>
            <person name="Ng V."/>
            <person name="Clum A."/>
            <person name="Ohm R."/>
            <person name="Martin F."/>
            <person name="Silar P."/>
            <person name="Natvig D."/>
            <person name="Lalanne C."/>
            <person name="Gautier V."/>
            <person name="Ament-Velasquez S.L."/>
            <person name="Kruys A."/>
            <person name="Hutchinson M.I."/>
            <person name="Powell A.J."/>
            <person name="Barry K."/>
            <person name="Miller A.N."/>
            <person name="Grigoriev I.V."/>
            <person name="Debuchy R."/>
            <person name="Gladieux P."/>
            <person name="Thoren M.H."/>
            <person name="Johannesson H."/>
        </authorList>
    </citation>
    <scope>NUCLEOTIDE SEQUENCE</scope>
    <source>
        <strain evidence="1">PSN243</strain>
    </source>
</reference>
<evidence type="ECO:0000313" key="1">
    <source>
        <dbReference type="EMBL" id="KAK4454897.1"/>
    </source>
</evidence>